<dbReference type="SMART" id="SM00342">
    <property type="entry name" value="HTH_ARAC"/>
    <property type="match status" value="1"/>
</dbReference>
<feature type="domain" description="HTH araC/xylS-type" evidence="5">
    <location>
        <begin position="177"/>
        <end position="279"/>
    </location>
</feature>
<keyword evidence="3" id="KW-0010">Activator</keyword>
<evidence type="ECO:0000313" key="7">
    <source>
        <dbReference type="Proteomes" id="UP000670947"/>
    </source>
</evidence>
<dbReference type="Pfam" id="PF12833">
    <property type="entry name" value="HTH_18"/>
    <property type="match status" value="1"/>
</dbReference>
<dbReference type="EMBL" id="JAGGDJ010000039">
    <property type="protein sequence ID" value="MBO7747774.1"/>
    <property type="molecule type" value="Genomic_DNA"/>
</dbReference>
<evidence type="ECO:0000256" key="3">
    <source>
        <dbReference type="ARBA" id="ARBA00023159"/>
    </source>
</evidence>
<dbReference type="PROSITE" id="PS00041">
    <property type="entry name" value="HTH_ARAC_FAMILY_1"/>
    <property type="match status" value="1"/>
</dbReference>
<dbReference type="Gene3D" id="2.60.120.280">
    <property type="entry name" value="Regulatory protein AraC"/>
    <property type="match status" value="1"/>
</dbReference>
<keyword evidence="1" id="KW-0805">Transcription regulation</keyword>
<evidence type="ECO:0000256" key="4">
    <source>
        <dbReference type="ARBA" id="ARBA00023163"/>
    </source>
</evidence>
<dbReference type="Proteomes" id="UP000670947">
    <property type="component" value="Unassembled WGS sequence"/>
</dbReference>
<dbReference type="InterPro" id="IPR050204">
    <property type="entry name" value="AraC_XylS_family_regulators"/>
</dbReference>
<dbReference type="SUPFAM" id="SSF51215">
    <property type="entry name" value="Regulatory protein AraC"/>
    <property type="match status" value="1"/>
</dbReference>
<evidence type="ECO:0000259" key="5">
    <source>
        <dbReference type="PROSITE" id="PS01124"/>
    </source>
</evidence>
<protein>
    <submittedName>
        <fullName evidence="6">Helix-turn-helix domain-containing protein</fullName>
    </submittedName>
</protein>
<reference evidence="6 7" key="1">
    <citation type="submission" date="2021-03" db="EMBL/GenBank/DDBJ databases">
        <title>Paenibacillus artemisicola MWE-103 whole genome sequence.</title>
        <authorList>
            <person name="Ham Y.J."/>
        </authorList>
    </citation>
    <scope>NUCLEOTIDE SEQUENCE [LARGE SCALE GENOMIC DNA]</scope>
    <source>
        <strain evidence="6 7">MWE-103</strain>
    </source>
</reference>
<proteinExistence type="predicted"/>
<evidence type="ECO:0000313" key="6">
    <source>
        <dbReference type="EMBL" id="MBO7747774.1"/>
    </source>
</evidence>
<keyword evidence="7" id="KW-1185">Reference proteome</keyword>
<dbReference type="CDD" id="cd06986">
    <property type="entry name" value="cupin_MmsR-like_N"/>
    <property type="match status" value="1"/>
</dbReference>
<dbReference type="InterPro" id="IPR003313">
    <property type="entry name" value="AraC-bd"/>
</dbReference>
<dbReference type="InterPro" id="IPR009057">
    <property type="entry name" value="Homeodomain-like_sf"/>
</dbReference>
<keyword evidence="4" id="KW-0804">Transcription</keyword>
<dbReference type="PANTHER" id="PTHR46796:SF7">
    <property type="entry name" value="ARAC FAMILY TRANSCRIPTIONAL REGULATOR"/>
    <property type="match status" value="1"/>
</dbReference>
<accession>A0ABS3WHI0</accession>
<dbReference type="RefSeq" id="WP_208850402.1">
    <property type="nucleotide sequence ID" value="NZ_JAGGDJ010000039.1"/>
</dbReference>
<sequence>MFRNHLTLPLQSPGRFYCFPESAGHYQPDPEHEVRRDAGAMQAFNLHLVTAGSGFVELDGRRRELRAGDCFLYFPGDRQVYYAHPDHPWAIKWIHFYGSGIAADLKARGFRRAVPWRPRTAAELEARFDELLAEIERHKLLHPSRVAMLLYGVLAEFIEQAEPLSAPAAGPPAAAARRILALLPELQAAAAEPFDLDAWAERAETNRYAFCRWFRRAVGQTPLQFVTLCRIQRAKALLVERPELSVGEVARQSGYETAGYFNKRFQESENMTPTAYRQQFAGRRALRR</sequence>
<evidence type="ECO:0000256" key="2">
    <source>
        <dbReference type="ARBA" id="ARBA00023125"/>
    </source>
</evidence>
<gene>
    <name evidence="6" type="ORF">I8J29_26645</name>
</gene>
<dbReference type="InterPro" id="IPR037923">
    <property type="entry name" value="HTH-like"/>
</dbReference>
<dbReference type="SUPFAM" id="SSF46689">
    <property type="entry name" value="Homeodomain-like"/>
    <property type="match status" value="2"/>
</dbReference>
<organism evidence="6 7">
    <name type="scientific">Paenibacillus artemisiicola</name>
    <dbReference type="NCBI Taxonomy" id="1172618"/>
    <lineage>
        <taxon>Bacteria</taxon>
        <taxon>Bacillati</taxon>
        <taxon>Bacillota</taxon>
        <taxon>Bacilli</taxon>
        <taxon>Bacillales</taxon>
        <taxon>Paenibacillaceae</taxon>
        <taxon>Paenibacillus</taxon>
    </lineage>
</organism>
<dbReference type="Pfam" id="PF02311">
    <property type="entry name" value="AraC_binding"/>
    <property type="match status" value="1"/>
</dbReference>
<name>A0ABS3WHI0_9BACL</name>
<dbReference type="PROSITE" id="PS01124">
    <property type="entry name" value="HTH_ARAC_FAMILY_2"/>
    <property type="match status" value="1"/>
</dbReference>
<evidence type="ECO:0000256" key="1">
    <source>
        <dbReference type="ARBA" id="ARBA00023015"/>
    </source>
</evidence>
<dbReference type="PANTHER" id="PTHR46796">
    <property type="entry name" value="HTH-TYPE TRANSCRIPTIONAL ACTIVATOR RHAS-RELATED"/>
    <property type="match status" value="1"/>
</dbReference>
<comment type="caution">
    <text evidence="6">The sequence shown here is derived from an EMBL/GenBank/DDBJ whole genome shotgun (WGS) entry which is preliminary data.</text>
</comment>
<keyword evidence="2" id="KW-0238">DNA-binding</keyword>
<dbReference type="Gene3D" id="1.10.10.60">
    <property type="entry name" value="Homeodomain-like"/>
    <property type="match status" value="2"/>
</dbReference>
<dbReference type="InterPro" id="IPR018060">
    <property type="entry name" value="HTH_AraC"/>
</dbReference>
<dbReference type="InterPro" id="IPR018062">
    <property type="entry name" value="HTH_AraC-typ_CS"/>
</dbReference>